<dbReference type="EMBL" id="CABFVH010000046">
    <property type="protein sequence ID" value="VUF15108.1"/>
    <property type="molecule type" value="Genomic_DNA"/>
</dbReference>
<keyword evidence="4" id="KW-1185">Reference proteome</keyword>
<protein>
    <submittedName>
        <fullName evidence="2">Uncharacterized protein</fullName>
    </submittedName>
</protein>
<reference evidence="1" key="2">
    <citation type="journal article" date="2021" name="Front. Microbiol.">
        <title>Comprehensive Comparative Genomics and Phenotyping of Methylobacterium Species.</title>
        <authorList>
            <person name="Alessa O."/>
            <person name="Ogura Y."/>
            <person name="Fujitani Y."/>
            <person name="Takami H."/>
            <person name="Hayashi T."/>
            <person name="Sahin N."/>
            <person name="Tani A."/>
        </authorList>
    </citation>
    <scope>NUCLEOTIDE SEQUENCE</scope>
    <source>
        <strain evidence="1">DSM 22415</strain>
    </source>
</reference>
<sequence length="100" mass="10650">MITVTEQTQRTLETPEEIGAYLAARYADHAAKARFQPGERVSFRSSAGVPPELAIGGVGIMVYDAPGNPFSHVMVLHSSGREIVVQVPSDNLAQAEVAGE</sequence>
<dbReference type="RefSeq" id="WP_144767414.1">
    <property type="nucleotide sequence ID" value="NZ_BPQI01000133.1"/>
</dbReference>
<evidence type="ECO:0000313" key="4">
    <source>
        <dbReference type="Proteomes" id="UP001055303"/>
    </source>
</evidence>
<reference evidence="1" key="3">
    <citation type="submission" date="2021-08" db="EMBL/GenBank/DDBJ databases">
        <authorList>
            <person name="Tani A."/>
            <person name="Ola A."/>
            <person name="Ogura Y."/>
            <person name="Katsura K."/>
            <person name="Hayashi T."/>
        </authorList>
    </citation>
    <scope>NUCLEOTIDE SEQUENCE</scope>
    <source>
        <strain evidence="1">DSM 22415</strain>
    </source>
</reference>
<dbReference type="Proteomes" id="UP001055303">
    <property type="component" value="Unassembled WGS sequence"/>
</dbReference>
<organism evidence="2 3">
    <name type="scientific">Methylobacterium dankookense</name>
    <dbReference type="NCBI Taxonomy" id="560405"/>
    <lineage>
        <taxon>Bacteria</taxon>
        <taxon>Pseudomonadati</taxon>
        <taxon>Pseudomonadota</taxon>
        <taxon>Alphaproteobacteria</taxon>
        <taxon>Hyphomicrobiales</taxon>
        <taxon>Methylobacteriaceae</taxon>
        <taxon>Methylobacterium</taxon>
    </lineage>
</organism>
<dbReference type="AlphaFoldDB" id="A0A564G578"/>
<reference evidence="2 3" key="1">
    <citation type="submission" date="2019-06" db="EMBL/GenBank/DDBJ databases">
        <authorList>
            <person name="Rodrigo-Torres L."/>
            <person name="Arahal R. D."/>
            <person name="Lucena T."/>
        </authorList>
    </citation>
    <scope>NUCLEOTIDE SEQUENCE [LARGE SCALE GENOMIC DNA]</scope>
    <source>
        <strain evidence="2 3">SW08-7</strain>
    </source>
</reference>
<proteinExistence type="predicted"/>
<evidence type="ECO:0000313" key="1">
    <source>
        <dbReference type="EMBL" id="GJD58157.1"/>
    </source>
</evidence>
<evidence type="ECO:0000313" key="3">
    <source>
        <dbReference type="Proteomes" id="UP000401717"/>
    </source>
</evidence>
<accession>A0A564G578</accession>
<gene>
    <name evidence="1" type="ORF">IFDJLNFL_4072</name>
    <name evidence="2" type="ORF">MTDSW087_04841</name>
</gene>
<dbReference type="OrthoDB" id="7998637at2"/>
<dbReference type="Proteomes" id="UP000401717">
    <property type="component" value="Unassembled WGS sequence"/>
</dbReference>
<name>A0A564G578_9HYPH</name>
<evidence type="ECO:0000313" key="2">
    <source>
        <dbReference type="EMBL" id="VUF15108.1"/>
    </source>
</evidence>
<dbReference type="EMBL" id="BPQI01000133">
    <property type="protein sequence ID" value="GJD58157.1"/>
    <property type="molecule type" value="Genomic_DNA"/>
</dbReference>